<dbReference type="Proteomes" id="UP000185904">
    <property type="component" value="Unassembled WGS sequence"/>
</dbReference>
<reference evidence="1 2" key="1">
    <citation type="submission" date="2016-03" db="EMBL/GenBank/DDBJ databases">
        <title>The draft genome sequence of Fonsecaea nubica causative agent of cutaneous subcutaneous infection in human host.</title>
        <authorList>
            <person name="Costa F."/>
            <person name="Sybren D.H."/>
            <person name="Raittz R.T."/>
            <person name="Weiss V.A."/>
            <person name="Leao A.C."/>
            <person name="Gomes R."/>
            <person name="De Souza E.M."/>
            <person name="Pedrosa F.O."/>
            <person name="Steffens M.B."/>
            <person name="Bombassaro A."/>
            <person name="Tadra-Sfeir M.Z."/>
            <person name="Moreno L.F."/>
            <person name="Najafzadeh M.J."/>
            <person name="Felipe M.S."/>
            <person name="Teixeira M."/>
            <person name="Sun J."/>
            <person name="Xi L."/>
            <person name="Castro M.A."/>
            <person name="Vicente V.A."/>
        </authorList>
    </citation>
    <scope>NUCLEOTIDE SEQUENCE [LARGE SCALE GENOMIC DNA]</scope>
    <source>
        <strain evidence="1 2">CBS 269.64</strain>
    </source>
</reference>
<dbReference type="InterPro" id="IPR053140">
    <property type="entry name" value="GDSL_Rv0518-like"/>
</dbReference>
<dbReference type="SUPFAM" id="SSF52266">
    <property type="entry name" value="SGNH hydrolase"/>
    <property type="match status" value="1"/>
</dbReference>
<keyword evidence="2" id="KW-1185">Reference proteome</keyword>
<dbReference type="Pfam" id="PF00657">
    <property type="entry name" value="Lipase_GDSL"/>
    <property type="match status" value="1"/>
</dbReference>
<dbReference type="RefSeq" id="XP_022503368.1">
    <property type="nucleotide sequence ID" value="XM_022640719.1"/>
</dbReference>
<evidence type="ECO:0000313" key="1">
    <source>
        <dbReference type="EMBL" id="OAL38356.1"/>
    </source>
</evidence>
<dbReference type="CDD" id="cd01830">
    <property type="entry name" value="XynE_like"/>
    <property type="match status" value="1"/>
</dbReference>
<protein>
    <submittedName>
        <fullName evidence="1">Uncharacterized protein</fullName>
    </submittedName>
</protein>
<dbReference type="GeneID" id="34585838"/>
<gene>
    <name evidence="1" type="ORF">AYO20_02415</name>
</gene>
<comment type="caution">
    <text evidence="1">The sequence shown here is derived from an EMBL/GenBank/DDBJ whole genome shotgun (WGS) entry which is preliminary data.</text>
</comment>
<dbReference type="InterPro" id="IPR036514">
    <property type="entry name" value="SGNH_hydro_sf"/>
</dbReference>
<dbReference type="AlphaFoldDB" id="A0A178D9D0"/>
<accession>A0A178D9D0</accession>
<dbReference type="GO" id="GO:0016788">
    <property type="term" value="F:hydrolase activity, acting on ester bonds"/>
    <property type="evidence" value="ECO:0007669"/>
    <property type="project" value="InterPro"/>
</dbReference>
<proteinExistence type="predicted"/>
<dbReference type="PANTHER" id="PTHR43784">
    <property type="entry name" value="GDSL-LIKE LIPASE/ACYLHYDROLASE, PUTATIVE (AFU_ORTHOLOGUE AFUA_2G00820)-RELATED"/>
    <property type="match status" value="1"/>
</dbReference>
<dbReference type="EMBL" id="LVCJ01000010">
    <property type="protein sequence ID" value="OAL38356.1"/>
    <property type="molecule type" value="Genomic_DNA"/>
</dbReference>
<evidence type="ECO:0000313" key="2">
    <source>
        <dbReference type="Proteomes" id="UP000185904"/>
    </source>
</evidence>
<name>A0A178D9D0_9EURO</name>
<sequence>MGVRDLYNAAVLLIATYLIARCNALPRRQALVTAPSNPDGHWIDTWAAMPQLTEFTNLPPPPYNTTSVIFFNSTIRQTLHMSTGASQIRIRISNAFGLTDLPITAVTVALPFNGSSGVSAIQPSTLQKVTFSGGESSITIPDGALAVSDPLDFPVQPLSTITVTMYLATGQNGTFITSHPGSRATSWFTLGDQVSATNLTGPFLNSTQHWYFLSAVEAWSPPNYRTWVIIGDSITDGRGSDPDQNDRWPDLVYARMQSSNSSLLTSISMINQAAGGNRILYDGLGPNVLARVDRDVLAHHGVRYAMIWEGVNDIGVADATPANQTETYERLVSAYRQIAARVHAFGVPLFAATITPFSAPGGNTTLQAYTSPLREQTRQKVNAFIRSSATAGAGAGAGAGGIFDAVFDFDAILRNQSVPSQLADALQSGDYLHPNDAGYQLLAENFDLSVFEKFNAGVLGFT</sequence>
<dbReference type="Gene3D" id="3.40.50.1110">
    <property type="entry name" value="SGNH hydrolase"/>
    <property type="match status" value="1"/>
</dbReference>
<dbReference type="InterPro" id="IPR001087">
    <property type="entry name" value="GDSL"/>
</dbReference>
<organism evidence="1 2">
    <name type="scientific">Fonsecaea nubica</name>
    <dbReference type="NCBI Taxonomy" id="856822"/>
    <lineage>
        <taxon>Eukaryota</taxon>
        <taxon>Fungi</taxon>
        <taxon>Dikarya</taxon>
        <taxon>Ascomycota</taxon>
        <taxon>Pezizomycotina</taxon>
        <taxon>Eurotiomycetes</taxon>
        <taxon>Chaetothyriomycetidae</taxon>
        <taxon>Chaetothyriales</taxon>
        <taxon>Herpotrichiellaceae</taxon>
        <taxon>Fonsecaea</taxon>
    </lineage>
</organism>
<dbReference type="OrthoDB" id="10071171at2759"/>
<dbReference type="PANTHER" id="PTHR43784:SF3">
    <property type="entry name" value="GDSL FAMILY LIPASE"/>
    <property type="match status" value="1"/>
</dbReference>